<evidence type="ECO:0000313" key="3">
    <source>
        <dbReference type="EMBL" id="KIJ26089.1"/>
    </source>
</evidence>
<evidence type="ECO:0000313" key="4">
    <source>
        <dbReference type="Proteomes" id="UP000054279"/>
    </source>
</evidence>
<keyword evidence="1" id="KW-0472">Membrane</keyword>
<keyword evidence="4" id="KW-1185">Reference proteome</keyword>
<dbReference type="InterPro" id="IPR046528">
    <property type="entry name" value="DUF6593"/>
</dbReference>
<feature type="transmembrane region" description="Helical" evidence="1">
    <location>
        <begin position="96"/>
        <end position="116"/>
    </location>
</feature>
<feature type="domain" description="DUF6593" evidence="2">
    <location>
        <begin position="5"/>
        <end position="115"/>
    </location>
</feature>
<dbReference type="AlphaFoldDB" id="A0A0C9TW90"/>
<sequence length="128" mass="14955">MEGAQDLAELHWETVTFDSANLYYRGQQCRMADFLLKNGVFSRSRTFEGSNGMEYKWKCDARGKFTLFDSSRNLLVESHKSHLGILRKARDYSLDVMPAGIPILDDIIVSFIIMRYRQIQRKKRKNGR</sequence>
<reference evidence="3 4" key="1">
    <citation type="submission" date="2014-06" db="EMBL/GenBank/DDBJ databases">
        <title>Evolutionary Origins and Diversification of the Mycorrhizal Mutualists.</title>
        <authorList>
            <consortium name="DOE Joint Genome Institute"/>
            <consortium name="Mycorrhizal Genomics Consortium"/>
            <person name="Kohler A."/>
            <person name="Kuo A."/>
            <person name="Nagy L.G."/>
            <person name="Floudas D."/>
            <person name="Copeland A."/>
            <person name="Barry K.W."/>
            <person name="Cichocki N."/>
            <person name="Veneault-Fourrey C."/>
            <person name="LaButti K."/>
            <person name="Lindquist E.A."/>
            <person name="Lipzen A."/>
            <person name="Lundell T."/>
            <person name="Morin E."/>
            <person name="Murat C."/>
            <person name="Riley R."/>
            <person name="Ohm R."/>
            <person name="Sun H."/>
            <person name="Tunlid A."/>
            <person name="Henrissat B."/>
            <person name="Grigoriev I.V."/>
            <person name="Hibbett D.S."/>
            <person name="Martin F."/>
        </authorList>
    </citation>
    <scope>NUCLEOTIDE SEQUENCE [LARGE SCALE GENOMIC DNA]</scope>
    <source>
        <strain evidence="3 4">SS14</strain>
    </source>
</reference>
<accession>A0A0C9TW90</accession>
<dbReference type="EMBL" id="KN837384">
    <property type="protein sequence ID" value="KIJ26089.1"/>
    <property type="molecule type" value="Genomic_DNA"/>
</dbReference>
<gene>
    <name evidence="3" type="ORF">M422DRAFT_272865</name>
</gene>
<protein>
    <recommendedName>
        <fullName evidence="2">DUF6593 domain-containing protein</fullName>
    </recommendedName>
</protein>
<evidence type="ECO:0000256" key="1">
    <source>
        <dbReference type="SAM" id="Phobius"/>
    </source>
</evidence>
<keyword evidence="1" id="KW-0812">Transmembrane</keyword>
<proteinExistence type="predicted"/>
<keyword evidence="1" id="KW-1133">Transmembrane helix</keyword>
<dbReference type="Proteomes" id="UP000054279">
    <property type="component" value="Unassembled WGS sequence"/>
</dbReference>
<organism evidence="3 4">
    <name type="scientific">Sphaerobolus stellatus (strain SS14)</name>
    <dbReference type="NCBI Taxonomy" id="990650"/>
    <lineage>
        <taxon>Eukaryota</taxon>
        <taxon>Fungi</taxon>
        <taxon>Dikarya</taxon>
        <taxon>Basidiomycota</taxon>
        <taxon>Agaricomycotina</taxon>
        <taxon>Agaricomycetes</taxon>
        <taxon>Phallomycetidae</taxon>
        <taxon>Geastrales</taxon>
        <taxon>Sphaerobolaceae</taxon>
        <taxon>Sphaerobolus</taxon>
    </lineage>
</organism>
<name>A0A0C9TW90_SPHS4</name>
<dbReference type="HOGENOM" id="CLU_1960975_0_0_1"/>
<evidence type="ECO:0000259" key="2">
    <source>
        <dbReference type="Pfam" id="PF20236"/>
    </source>
</evidence>
<dbReference type="OrthoDB" id="3360976at2759"/>
<dbReference type="Pfam" id="PF20236">
    <property type="entry name" value="DUF6593"/>
    <property type="match status" value="1"/>
</dbReference>